<gene>
    <name evidence="3" type="ORF">ACOF00016_LOCUS17576</name>
</gene>
<dbReference type="EMBL" id="HBIM01023765">
    <property type="protein sequence ID" value="CAE0420912.1"/>
    <property type="molecule type" value="Transcribed_RNA"/>
</dbReference>
<name>A0A7S3PCZ7_9STRA</name>
<proteinExistence type="predicted"/>
<accession>A0A7S3PCZ7</accession>
<feature type="signal peptide" evidence="2">
    <location>
        <begin position="1"/>
        <end position="22"/>
    </location>
</feature>
<feature type="compositionally biased region" description="Basic and acidic residues" evidence="1">
    <location>
        <begin position="580"/>
        <end position="593"/>
    </location>
</feature>
<feature type="chain" id="PRO_5031025891" evidence="2">
    <location>
        <begin position="23"/>
        <end position="605"/>
    </location>
</feature>
<feature type="region of interest" description="Disordered" evidence="1">
    <location>
        <begin position="574"/>
        <end position="605"/>
    </location>
</feature>
<evidence type="ECO:0000256" key="1">
    <source>
        <dbReference type="SAM" id="MobiDB-lite"/>
    </source>
</evidence>
<protein>
    <submittedName>
        <fullName evidence="3">Uncharacterized protein</fullName>
    </submittedName>
</protein>
<evidence type="ECO:0000256" key="2">
    <source>
        <dbReference type="SAM" id="SignalP"/>
    </source>
</evidence>
<feature type="region of interest" description="Disordered" evidence="1">
    <location>
        <begin position="146"/>
        <end position="196"/>
    </location>
</feature>
<dbReference type="AlphaFoldDB" id="A0A7S3PCZ7"/>
<sequence>MKKIRHTVTLLSLLVLGGTTHALVTPSSSPSKWATTITTKSTTTTTALSSQKFRPSNKQQAKVAIDPKTGLYRPIKTVDNQGKRLRLPEDGLSTWETVKEAVYNGVDGIKDVPKKVAKKNKDSSSLPSGVVGGYADLEREFLEGGSKNNKKKKIPIPFLGSSPSTPVDQIVQAKKEDIKSSTGGRNNKNDPLIPPTGLEKAKKIFWGSVDAVNQPKRSSSSSASTASTTTASAAMESFQPAVRARMVASDEFLQALSNLESPNPVVRLAAGRKIQSLAKSEQAKLQNAAVREDGTKKNSPLQTVQQSFWKAADTVQATKEQIVDLPRRVANTYKATLETVDKTVATATQVPYKVQKQVEAVKSTINYAFDTTQKTVKIVKELPARIETNVKETNQNIQKKVQQTQETAWNIKESVETLTTQSKVLLGLEKPKPKPPNTPPPEPLTPQKAALKVLSITGSLAGQVGWFVSKESAKLAWKAASVAATKGGEVLITKVKEYQEQQKQQASKPKLPPVAVAKTLKLPAKETKKSTPAAPVEFTEEMLATREQQQKKEMSELEMEIEEALRMADAAIQSAQAEIEESKSKIVNKNEKSDDGDDDDISKNE</sequence>
<feature type="compositionally biased region" description="Acidic residues" evidence="1">
    <location>
        <begin position="594"/>
        <end position="605"/>
    </location>
</feature>
<evidence type="ECO:0000313" key="3">
    <source>
        <dbReference type="EMBL" id="CAE0420912.1"/>
    </source>
</evidence>
<organism evidence="3">
    <name type="scientific">Amphora coffeiformis</name>
    <dbReference type="NCBI Taxonomy" id="265554"/>
    <lineage>
        <taxon>Eukaryota</taxon>
        <taxon>Sar</taxon>
        <taxon>Stramenopiles</taxon>
        <taxon>Ochrophyta</taxon>
        <taxon>Bacillariophyta</taxon>
        <taxon>Bacillariophyceae</taxon>
        <taxon>Bacillariophycidae</taxon>
        <taxon>Thalassiophysales</taxon>
        <taxon>Catenulaceae</taxon>
        <taxon>Amphora</taxon>
    </lineage>
</organism>
<reference evidence="3" key="1">
    <citation type="submission" date="2021-01" db="EMBL/GenBank/DDBJ databases">
        <authorList>
            <person name="Corre E."/>
            <person name="Pelletier E."/>
            <person name="Niang G."/>
            <person name="Scheremetjew M."/>
            <person name="Finn R."/>
            <person name="Kale V."/>
            <person name="Holt S."/>
            <person name="Cochrane G."/>
            <person name="Meng A."/>
            <person name="Brown T."/>
            <person name="Cohen L."/>
        </authorList>
    </citation>
    <scope>NUCLEOTIDE SEQUENCE</scope>
    <source>
        <strain evidence="3">CCMP127</strain>
    </source>
</reference>
<keyword evidence="2" id="KW-0732">Signal</keyword>